<gene>
    <name evidence="1" type="ORF">LO55_5055</name>
</gene>
<protein>
    <recommendedName>
        <fullName evidence="3">Helix-turn-helix family protein</fullName>
    </recommendedName>
</protein>
<organism evidence="1 2">
    <name type="scientific">Massilia timonae</name>
    <dbReference type="NCBI Taxonomy" id="47229"/>
    <lineage>
        <taxon>Bacteria</taxon>
        <taxon>Pseudomonadati</taxon>
        <taxon>Pseudomonadota</taxon>
        <taxon>Betaproteobacteria</taxon>
        <taxon>Burkholderiales</taxon>
        <taxon>Oxalobacteraceae</taxon>
        <taxon>Telluria group</taxon>
        <taxon>Massilia</taxon>
    </lineage>
</organism>
<proteinExistence type="predicted"/>
<comment type="caution">
    <text evidence="1">The sequence shown here is derived from an EMBL/GenBank/DDBJ whole genome shotgun (WGS) entry which is preliminary data.</text>
</comment>
<accession>A0A1S2N8Y4</accession>
<dbReference type="Proteomes" id="UP000180246">
    <property type="component" value="Unassembled WGS sequence"/>
</dbReference>
<evidence type="ECO:0008006" key="3">
    <source>
        <dbReference type="Google" id="ProtNLM"/>
    </source>
</evidence>
<evidence type="ECO:0000313" key="1">
    <source>
        <dbReference type="EMBL" id="OIJ40772.1"/>
    </source>
</evidence>
<sequence length="67" mass="7426">MKNVPKLLDTLRERFQIKSDAALARELDIVPAQISKLRGGATLGPSVILRIHEHLGMPVKEIRELAA</sequence>
<reference evidence="1 2" key="1">
    <citation type="submission" date="2014-10" db="EMBL/GenBank/DDBJ databases">
        <authorList>
            <person name="Seo M.-J."/>
            <person name="Seok Y.J."/>
            <person name="Cha I.-T."/>
        </authorList>
    </citation>
    <scope>NUCLEOTIDE SEQUENCE [LARGE SCALE GENOMIC DNA]</scope>
    <source>
        <strain evidence="1 2">NEU</strain>
    </source>
</reference>
<dbReference type="EMBL" id="JRYB01000001">
    <property type="protein sequence ID" value="OIJ40772.1"/>
    <property type="molecule type" value="Genomic_DNA"/>
</dbReference>
<dbReference type="InterPro" id="IPR010982">
    <property type="entry name" value="Lambda_DNA-bd_dom_sf"/>
</dbReference>
<dbReference type="SUPFAM" id="SSF47413">
    <property type="entry name" value="lambda repressor-like DNA-binding domains"/>
    <property type="match status" value="1"/>
</dbReference>
<dbReference type="AlphaFoldDB" id="A0A1S2N8Y4"/>
<name>A0A1S2N8Y4_9BURK</name>
<dbReference type="RefSeq" id="WP_083415552.1">
    <property type="nucleotide sequence ID" value="NZ_CAUQYF010000022.1"/>
</dbReference>
<evidence type="ECO:0000313" key="2">
    <source>
        <dbReference type="Proteomes" id="UP000180246"/>
    </source>
</evidence>
<dbReference type="GO" id="GO:0003677">
    <property type="term" value="F:DNA binding"/>
    <property type="evidence" value="ECO:0007669"/>
    <property type="project" value="InterPro"/>
</dbReference>